<dbReference type="EMBL" id="FUKJ01000098">
    <property type="protein sequence ID" value="SJM90836.1"/>
    <property type="molecule type" value="Genomic_DNA"/>
</dbReference>
<proteinExistence type="predicted"/>
<keyword evidence="2" id="KW-1185">Reference proteome</keyword>
<gene>
    <name evidence="1" type="ORF">CRENPOLYSF2_1870016</name>
</gene>
<reference evidence="2" key="1">
    <citation type="submission" date="2017-02" db="EMBL/GenBank/DDBJ databases">
        <authorList>
            <person name="Daims H."/>
        </authorList>
    </citation>
    <scope>NUCLEOTIDE SEQUENCE [LARGE SCALE GENOMIC DNA]</scope>
</reference>
<protein>
    <submittedName>
        <fullName evidence="1">Uncharacterized protein</fullName>
    </submittedName>
</protein>
<name>A0A1R4H3T1_9GAMM</name>
<dbReference type="Proteomes" id="UP000195442">
    <property type="component" value="Unassembled WGS sequence"/>
</dbReference>
<accession>A0A1R4H3T1</accession>
<dbReference type="AlphaFoldDB" id="A0A1R4H3T1"/>
<evidence type="ECO:0000313" key="1">
    <source>
        <dbReference type="EMBL" id="SJM90836.1"/>
    </source>
</evidence>
<evidence type="ECO:0000313" key="2">
    <source>
        <dbReference type="Proteomes" id="UP000195442"/>
    </source>
</evidence>
<organism evidence="1 2">
    <name type="scientific">Crenothrix polyspora</name>
    <dbReference type="NCBI Taxonomy" id="360316"/>
    <lineage>
        <taxon>Bacteria</taxon>
        <taxon>Pseudomonadati</taxon>
        <taxon>Pseudomonadota</taxon>
        <taxon>Gammaproteobacteria</taxon>
        <taxon>Methylococcales</taxon>
        <taxon>Crenotrichaceae</taxon>
        <taxon>Crenothrix</taxon>
    </lineage>
</organism>
<sequence>MRHERVKSIVAGQRFCAFITQRSQAPSDTPFIIAEFRVGTEKHMHTLLGY</sequence>